<evidence type="ECO:0000313" key="6">
    <source>
        <dbReference type="EMBL" id="HJC06350.1"/>
    </source>
</evidence>
<dbReference type="Pfam" id="PF12802">
    <property type="entry name" value="MarR_2"/>
    <property type="match status" value="1"/>
</dbReference>
<feature type="domain" description="Nucleotidyl transferase" evidence="3">
    <location>
        <begin position="75"/>
        <end position="182"/>
    </location>
</feature>
<dbReference type="Gene3D" id="1.10.10.10">
    <property type="entry name" value="Winged helix-like DNA-binding domain superfamily/Winged helix DNA-binding domain"/>
    <property type="match status" value="1"/>
</dbReference>
<comment type="caution">
    <text evidence="6">The sequence shown here is derived from an EMBL/GenBank/DDBJ whole genome shotgun (WGS) entry which is preliminary data.</text>
</comment>
<keyword evidence="1" id="KW-0808">Transferase</keyword>
<dbReference type="SUPFAM" id="SSF53448">
    <property type="entry name" value="Nucleotide-diphospho-sugar transferases"/>
    <property type="match status" value="1"/>
</dbReference>
<protein>
    <submittedName>
        <fullName evidence="6">Phosphotransferase</fullName>
    </submittedName>
</protein>
<dbReference type="SUPFAM" id="SSF46785">
    <property type="entry name" value="Winged helix' DNA-binding domain"/>
    <property type="match status" value="1"/>
</dbReference>
<evidence type="ECO:0000313" key="7">
    <source>
        <dbReference type="Proteomes" id="UP000823910"/>
    </source>
</evidence>
<dbReference type="Gene3D" id="3.90.550.10">
    <property type="entry name" value="Spore Coat Polysaccharide Biosynthesis Protein SpsA, Chain A"/>
    <property type="match status" value="1"/>
</dbReference>
<evidence type="ECO:0000256" key="1">
    <source>
        <dbReference type="ARBA" id="ARBA00022679"/>
    </source>
</evidence>
<evidence type="ECO:0000259" key="4">
    <source>
        <dbReference type="Pfam" id="PF01636"/>
    </source>
</evidence>
<proteinExistence type="predicted"/>
<reference evidence="6" key="2">
    <citation type="submission" date="2021-04" db="EMBL/GenBank/DDBJ databases">
        <authorList>
            <person name="Gilroy R."/>
        </authorList>
    </citation>
    <scope>NUCLEOTIDE SEQUENCE</scope>
    <source>
        <strain evidence="6">CHK180-15479</strain>
    </source>
</reference>
<sequence length="636" mass="74182">MDRHGLICRTILEQPDVTQRELARCLDVSLGTAHGLLKECMEQGLIRESGQGEKKKWELLEGGRKRLAPYKVDGALITAAGFGSRFVPLTFETPKGLLEVFGERMIERQIRQLHEAGVYDITIAVGYLKEKFEYLIDKFGVKLLYNPEYKNKNTLATVYHARDVLRGKNMYLLSSDNWMRENMYHGYECGAWYSASFQKGDTKEWCLSFNKKGRILDVTVGGRDQWVMYGPVYFSREFTADFLPVLEAYYKAPGTEQFYWEQVYKDMLSGDARRRLEREGMLPAAYEAGGRPAEQWDKIDMYANCQPEDQVYEFENLEELRLFDTRYQKHSDNEAMELVSKVFAVPESEIRDLKCLKSGMTNKSFLFQVGGNRYICRVPGPGTELLINRHQEKQAYDAVQPLELTERVIYMDEKTGYKIAEYYEGSRNARSDDWEDMERCMEVLRRLHRSGIRVGHRFDIRERIYFYETLCRGHGGVLFEDYDQVRGWMNWLMDTLDRMEMPECICHIDANVDNFLFLADGDVKLLDWEYAGMCNPIMDISMCAIYSYYGEEEMERLFRLYLGREPKKDELFALYACAALGGFLWCLWAVYKKALGEEFGEYTLIMYRYAKNYYKKCRAGRSAAAQPCAAAREQHA</sequence>
<dbReference type="CDD" id="cd02523">
    <property type="entry name" value="PC_cytidylyltransferase"/>
    <property type="match status" value="1"/>
</dbReference>
<dbReference type="InterPro" id="IPR005835">
    <property type="entry name" value="NTP_transferase_dom"/>
</dbReference>
<dbReference type="InterPro" id="IPR036388">
    <property type="entry name" value="WH-like_DNA-bd_sf"/>
</dbReference>
<dbReference type="PANTHER" id="PTHR43584">
    <property type="entry name" value="NUCLEOTIDYL TRANSFERASE"/>
    <property type="match status" value="1"/>
</dbReference>
<dbReference type="InterPro" id="IPR000835">
    <property type="entry name" value="HTH_MarR-typ"/>
</dbReference>
<evidence type="ECO:0000259" key="5">
    <source>
        <dbReference type="Pfam" id="PF12802"/>
    </source>
</evidence>
<reference evidence="6" key="1">
    <citation type="journal article" date="2021" name="PeerJ">
        <title>Extensive microbial diversity within the chicken gut microbiome revealed by metagenomics and culture.</title>
        <authorList>
            <person name="Gilroy R."/>
            <person name="Ravi A."/>
            <person name="Getino M."/>
            <person name="Pursley I."/>
            <person name="Horton D.L."/>
            <person name="Alikhan N.F."/>
            <person name="Baker D."/>
            <person name="Gharbi K."/>
            <person name="Hall N."/>
            <person name="Watson M."/>
            <person name="Adriaenssens E.M."/>
            <person name="Foster-Nyarko E."/>
            <person name="Jarju S."/>
            <person name="Secka A."/>
            <person name="Antonio M."/>
            <person name="Oren A."/>
            <person name="Chaudhuri R.R."/>
            <person name="La Ragione R."/>
            <person name="Hildebrand F."/>
            <person name="Pallen M.J."/>
        </authorList>
    </citation>
    <scope>NUCLEOTIDE SEQUENCE</scope>
    <source>
        <strain evidence="6">CHK180-15479</strain>
    </source>
</reference>
<evidence type="ECO:0000259" key="3">
    <source>
        <dbReference type="Pfam" id="PF00483"/>
    </source>
</evidence>
<keyword evidence="2" id="KW-0548">Nucleotidyltransferase</keyword>
<dbReference type="Gene3D" id="3.30.200.20">
    <property type="entry name" value="Phosphorylase Kinase, domain 1"/>
    <property type="match status" value="1"/>
</dbReference>
<dbReference type="InterPro" id="IPR011009">
    <property type="entry name" value="Kinase-like_dom_sf"/>
</dbReference>
<dbReference type="GO" id="GO:0003700">
    <property type="term" value="F:DNA-binding transcription factor activity"/>
    <property type="evidence" value="ECO:0007669"/>
    <property type="project" value="InterPro"/>
</dbReference>
<dbReference type="Gene3D" id="3.90.1200.10">
    <property type="match status" value="1"/>
</dbReference>
<dbReference type="InterPro" id="IPR002575">
    <property type="entry name" value="Aminoglycoside_PTrfase"/>
</dbReference>
<evidence type="ECO:0000256" key="2">
    <source>
        <dbReference type="ARBA" id="ARBA00022695"/>
    </source>
</evidence>
<dbReference type="InterPro" id="IPR050065">
    <property type="entry name" value="GlmU-like"/>
</dbReference>
<dbReference type="GO" id="GO:0016779">
    <property type="term" value="F:nucleotidyltransferase activity"/>
    <property type="evidence" value="ECO:0007669"/>
    <property type="project" value="UniProtKB-KW"/>
</dbReference>
<accession>A0A9D2SHF8</accession>
<dbReference type="EMBL" id="DWWT01000044">
    <property type="protein sequence ID" value="HJC06350.1"/>
    <property type="molecule type" value="Genomic_DNA"/>
</dbReference>
<gene>
    <name evidence="6" type="ORF">H9704_09375</name>
</gene>
<dbReference type="Proteomes" id="UP000823910">
    <property type="component" value="Unassembled WGS sequence"/>
</dbReference>
<dbReference type="InterPro" id="IPR036390">
    <property type="entry name" value="WH_DNA-bd_sf"/>
</dbReference>
<organism evidence="6 7">
    <name type="scientific">Candidatus Enterocloster excrementipullorum</name>
    <dbReference type="NCBI Taxonomy" id="2838559"/>
    <lineage>
        <taxon>Bacteria</taxon>
        <taxon>Bacillati</taxon>
        <taxon>Bacillota</taxon>
        <taxon>Clostridia</taxon>
        <taxon>Lachnospirales</taxon>
        <taxon>Lachnospiraceae</taxon>
        <taxon>Enterocloster</taxon>
    </lineage>
</organism>
<dbReference type="AlphaFoldDB" id="A0A9D2SHF8"/>
<dbReference type="InterPro" id="IPR029044">
    <property type="entry name" value="Nucleotide-diphossugar_trans"/>
</dbReference>
<feature type="domain" description="Aminoglycoside phosphotransferase" evidence="4">
    <location>
        <begin position="356"/>
        <end position="564"/>
    </location>
</feature>
<dbReference type="SUPFAM" id="SSF56112">
    <property type="entry name" value="Protein kinase-like (PK-like)"/>
    <property type="match status" value="1"/>
</dbReference>
<feature type="domain" description="HTH marR-type" evidence="5">
    <location>
        <begin position="11"/>
        <end position="49"/>
    </location>
</feature>
<dbReference type="PANTHER" id="PTHR43584:SF5">
    <property type="entry name" value="PROTEIN LICC"/>
    <property type="match status" value="1"/>
</dbReference>
<dbReference type="CDD" id="cd05151">
    <property type="entry name" value="ChoK-like"/>
    <property type="match status" value="1"/>
</dbReference>
<dbReference type="Pfam" id="PF00483">
    <property type="entry name" value="NTP_transferase"/>
    <property type="match status" value="1"/>
</dbReference>
<dbReference type="Pfam" id="PF01636">
    <property type="entry name" value="APH"/>
    <property type="match status" value="1"/>
</dbReference>
<name>A0A9D2SHF8_9FIRM</name>